<keyword evidence="2" id="KW-1185">Reference proteome</keyword>
<gene>
    <name evidence="1" type="ORF">AYI70_g9969</name>
</gene>
<organism evidence="1 2">
    <name type="scientific">Smittium culicis</name>
    <dbReference type="NCBI Taxonomy" id="133412"/>
    <lineage>
        <taxon>Eukaryota</taxon>
        <taxon>Fungi</taxon>
        <taxon>Fungi incertae sedis</taxon>
        <taxon>Zoopagomycota</taxon>
        <taxon>Kickxellomycotina</taxon>
        <taxon>Harpellomycetes</taxon>
        <taxon>Harpellales</taxon>
        <taxon>Legeriomycetaceae</taxon>
        <taxon>Smittium</taxon>
    </lineage>
</organism>
<reference evidence="1 2" key="1">
    <citation type="submission" date="2017-01" db="EMBL/GenBank/DDBJ databases">
        <authorList>
            <person name="Mah S.A."/>
            <person name="Swanson W.J."/>
            <person name="Moy G.W."/>
            <person name="Vacquier V.D."/>
        </authorList>
    </citation>
    <scope>NUCLEOTIDE SEQUENCE [LARGE SCALE GENOMIC DNA]</scope>
    <source>
        <strain evidence="1 2">GSMNP</strain>
    </source>
</reference>
<protein>
    <submittedName>
        <fullName evidence="1">Uncharacterized protein</fullName>
    </submittedName>
</protein>
<name>A0A1R1X8S7_9FUNG</name>
<sequence length="13" mass="1516">MLPPASIRKRLFS</sequence>
<evidence type="ECO:0000313" key="1">
    <source>
        <dbReference type="EMBL" id="OMJ11009.1"/>
    </source>
</evidence>
<accession>A0A1R1X8S7</accession>
<dbReference type="Proteomes" id="UP000187283">
    <property type="component" value="Unassembled WGS sequence"/>
</dbReference>
<dbReference type="EMBL" id="LSSN01004740">
    <property type="protein sequence ID" value="OMJ11009.1"/>
    <property type="molecule type" value="Genomic_DNA"/>
</dbReference>
<feature type="non-terminal residue" evidence="1">
    <location>
        <position position="13"/>
    </location>
</feature>
<comment type="caution">
    <text evidence="1">The sequence shown here is derived from an EMBL/GenBank/DDBJ whole genome shotgun (WGS) entry which is preliminary data.</text>
</comment>
<proteinExistence type="predicted"/>
<evidence type="ECO:0000313" key="2">
    <source>
        <dbReference type="Proteomes" id="UP000187283"/>
    </source>
</evidence>